<organism evidence="2 3">
    <name type="scientific">Knipowitschia caucasica</name>
    <name type="common">Caucasian dwarf goby</name>
    <name type="synonym">Pomatoschistus caucasicus</name>
    <dbReference type="NCBI Taxonomy" id="637954"/>
    <lineage>
        <taxon>Eukaryota</taxon>
        <taxon>Metazoa</taxon>
        <taxon>Chordata</taxon>
        <taxon>Craniata</taxon>
        <taxon>Vertebrata</taxon>
        <taxon>Euteleostomi</taxon>
        <taxon>Actinopterygii</taxon>
        <taxon>Neopterygii</taxon>
        <taxon>Teleostei</taxon>
        <taxon>Neoteleostei</taxon>
        <taxon>Acanthomorphata</taxon>
        <taxon>Gobiaria</taxon>
        <taxon>Gobiiformes</taxon>
        <taxon>Gobioidei</taxon>
        <taxon>Gobiidae</taxon>
        <taxon>Gobiinae</taxon>
        <taxon>Knipowitschia</taxon>
    </lineage>
</organism>
<evidence type="ECO:0000256" key="1">
    <source>
        <dbReference type="SAM" id="MobiDB-lite"/>
    </source>
</evidence>
<dbReference type="EMBL" id="OZ035837">
    <property type="protein sequence ID" value="CAL1581783.1"/>
    <property type="molecule type" value="Genomic_DNA"/>
</dbReference>
<dbReference type="Proteomes" id="UP001497482">
    <property type="component" value="Chromosome 15"/>
</dbReference>
<protein>
    <submittedName>
        <fullName evidence="2">Uncharacterized protein</fullName>
    </submittedName>
</protein>
<name>A0AAV2K013_KNICA</name>
<gene>
    <name evidence="2" type="ORF">KC01_LOCUS12512</name>
</gene>
<proteinExistence type="predicted"/>
<feature type="region of interest" description="Disordered" evidence="1">
    <location>
        <begin position="57"/>
        <end position="104"/>
    </location>
</feature>
<dbReference type="AlphaFoldDB" id="A0AAV2K013"/>
<accession>A0AAV2K013</accession>
<sequence length="130" mass="15104">MSTDQTLRVFIKEKNIETPYFEMKEELEEESIKQEEEQLPVSAPEFFSVCVKTEEASPFQPEFKQETQDISTEPHLHPETEGDTEHSSEYEEGRRTPSSCSDDEDFFNHVLNIRAKRATEQNSNLSKINS</sequence>
<reference evidence="2 3" key="1">
    <citation type="submission" date="2024-04" db="EMBL/GenBank/DDBJ databases">
        <authorList>
            <person name="Waldvogel A.-M."/>
            <person name="Schoenle A."/>
        </authorList>
    </citation>
    <scope>NUCLEOTIDE SEQUENCE [LARGE SCALE GENOMIC DNA]</scope>
</reference>
<keyword evidence="3" id="KW-1185">Reference proteome</keyword>
<feature type="compositionally biased region" description="Basic and acidic residues" evidence="1">
    <location>
        <begin position="63"/>
        <end position="95"/>
    </location>
</feature>
<evidence type="ECO:0000313" key="2">
    <source>
        <dbReference type="EMBL" id="CAL1581783.1"/>
    </source>
</evidence>
<evidence type="ECO:0000313" key="3">
    <source>
        <dbReference type="Proteomes" id="UP001497482"/>
    </source>
</evidence>